<gene>
    <name evidence="3" type="ORF">IFO71_21370</name>
</gene>
<dbReference type="RefSeq" id="WP_192031721.1">
    <property type="nucleotide sequence ID" value="NZ_JACYTR010000121.1"/>
</dbReference>
<dbReference type="PANTHER" id="PTHR32305:SF15">
    <property type="entry name" value="PROTEIN RHSA-RELATED"/>
    <property type="match status" value="1"/>
</dbReference>
<name>A0AAW3ZS94_9GAMM</name>
<protein>
    <submittedName>
        <fullName evidence="3">RHS repeat-associated core domain-containing protein</fullName>
    </submittedName>
</protein>
<reference evidence="3 4" key="1">
    <citation type="submission" date="2020-09" db="EMBL/GenBank/DDBJ databases">
        <title>Pseudoxanthomonas sp. CAU 1598 isolated from sand of Yaerae Beach.</title>
        <authorList>
            <person name="Kim W."/>
        </authorList>
    </citation>
    <scope>NUCLEOTIDE SEQUENCE [LARGE SCALE GENOMIC DNA]</scope>
    <source>
        <strain evidence="3 4">CAU 1598</strain>
    </source>
</reference>
<keyword evidence="4" id="KW-1185">Reference proteome</keyword>
<dbReference type="Proteomes" id="UP000613768">
    <property type="component" value="Unassembled WGS sequence"/>
</dbReference>
<dbReference type="InterPro" id="IPR022385">
    <property type="entry name" value="Rhs_assc_core"/>
</dbReference>
<proteinExistence type="predicted"/>
<dbReference type="PANTHER" id="PTHR32305">
    <property type="match status" value="1"/>
</dbReference>
<dbReference type="PRINTS" id="PR00394">
    <property type="entry name" value="RHSPROTEIN"/>
</dbReference>
<evidence type="ECO:0000256" key="1">
    <source>
        <dbReference type="ARBA" id="ARBA00022737"/>
    </source>
</evidence>
<accession>A0AAW3ZS94</accession>
<evidence type="ECO:0000259" key="2">
    <source>
        <dbReference type="Pfam" id="PF25023"/>
    </source>
</evidence>
<dbReference type="InterPro" id="IPR050708">
    <property type="entry name" value="T6SS_VgrG/RHS"/>
</dbReference>
<dbReference type="AlphaFoldDB" id="A0AAW3ZS94"/>
<feature type="domain" description="Teneurin-like YD-shell" evidence="2">
    <location>
        <begin position="175"/>
        <end position="405"/>
    </location>
</feature>
<dbReference type="InterPro" id="IPR056823">
    <property type="entry name" value="TEN-like_YD-shell"/>
</dbReference>
<evidence type="ECO:0000313" key="4">
    <source>
        <dbReference type="Proteomes" id="UP000613768"/>
    </source>
</evidence>
<keyword evidence="1" id="KW-0677">Repeat</keyword>
<evidence type="ECO:0000313" key="3">
    <source>
        <dbReference type="EMBL" id="MBD8528304.1"/>
    </source>
</evidence>
<dbReference type="Pfam" id="PF25023">
    <property type="entry name" value="TEN_YD-shell"/>
    <property type="match status" value="1"/>
</dbReference>
<comment type="caution">
    <text evidence="3">The sequence shown here is derived from an EMBL/GenBank/DDBJ whole genome shotgun (WGS) entry which is preliminary data.</text>
</comment>
<dbReference type="Gene3D" id="2.180.10.10">
    <property type="entry name" value="RHS repeat-associated core"/>
    <property type="match status" value="1"/>
</dbReference>
<dbReference type="NCBIfam" id="TIGR03696">
    <property type="entry name" value="Rhs_assc_core"/>
    <property type="match status" value="1"/>
</dbReference>
<feature type="non-terminal residue" evidence="3">
    <location>
        <position position="1"/>
    </location>
</feature>
<dbReference type="EMBL" id="JACYTR010000121">
    <property type="protein sequence ID" value="MBD8528304.1"/>
    <property type="molecule type" value="Genomic_DNA"/>
</dbReference>
<organism evidence="3 4">
    <name type="scientific">Pseudomarimonas arenosa</name>
    <dbReference type="NCBI Taxonomy" id="2774145"/>
    <lineage>
        <taxon>Bacteria</taxon>
        <taxon>Pseudomonadati</taxon>
        <taxon>Pseudomonadota</taxon>
        <taxon>Gammaproteobacteria</taxon>
        <taxon>Lysobacterales</taxon>
        <taxon>Lysobacteraceae</taxon>
        <taxon>Pseudomarimonas</taxon>
    </lineage>
</organism>
<sequence>ITSGEYTYDVLQRKTQEAVDYGDFTWTYRYSYYPNGQKASYTAIDGTTFSYGYDAAKNLASIVIPNEGTIEYSNYRWTRPGTVTYPGNTLRSLTYDGLLRSETIKVVNASQETLMDYRYTYDAVGNISEKATEHGPYRYEYDRVDRLTVADYPNGPGNDQINDSMAPNTFPFADDRYTYDLLGNRLTDQRQTPGVTWQYNQNNELLHSGFATYQYNENGSTTAKQDPSTGQPIQSYAYNSEERMSEVRDAEGNLVAEYYYDPFGRLLAQKRHFSGVLIQTSLAYEESGLAYRLSAEDGVAVASHSYVSTPFNANNRVLEFSADKVSGRLSASFPVGDLIGTEAIHFDSEGNVLKRIRHSSFGEFVTNGAENLHGFMGQLSDVSSGQMYNHWRFYNARIGRYSRPDPVGRKGGLNLFAYANGNPILNVDPDGLKPVATGLPKPGDPTGYIYCNSKPSETADPGIRARIPTPETDCQVLGFCTFLHEMVHGADVYWSDPVFCRRSENLGRVIGNNAERERLDSEARAHMMECECYRVFRPLVKICRYGNCDLDQEICRINRIHKPQIESGNYPPASNETAVGFLNPEKCSGSCEPITVQ</sequence>